<sequence>MFLVAAGAVLGWGLPMWEKHLPAAGLRFDASTAQATLAAIAGSMITLAGFVVTAITLVVQTILNMSPRLVGALGHFPRYLIVFGLLVGTAVYALVGLSHVTGDEVPRLSVTLAIVLVVFDAIAVLYLLASLRHAVTGGGLSRSVGGELRTVIDRMFPPHEASPVITAPSGPRPGTRVPVVHRGPPGVVSALAERRLVRLAARHDLRIQVVCSVGDFVRSGTAVAFLLTTGPFPRRLPGRIASCIHYAPSRTVEHDAAYGLRLLADIAVRGLSPAMNDPTTAVQALDQIEDVLLRLSDRPVGPAWLVDGEGEARVSYPAPQWPDFVAVALDETLAYGASNLQTVRRLRALLDGLVDAAPADRKAAVVERRQALGRLAETALADPFLREAASHPDPQGLGGPNPRGTPSGND</sequence>
<feature type="transmembrane region" description="Helical" evidence="2">
    <location>
        <begin position="108"/>
        <end position="129"/>
    </location>
</feature>
<feature type="transmembrane region" description="Helical" evidence="2">
    <location>
        <begin position="79"/>
        <end position="102"/>
    </location>
</feature>
<accession>A0ABP6JSV0</accession>
<evidence type="ECO:0000256" key="2">
    <source>
        <dbReference type="SAM" id="Phobius"/>
    </source>
</evidence>
<name>A0ABP6JSV0_9ACTN</name>
<comment type="caution">
    <text evidence="3">The sequence shown here is derived from an EMBL/GenBank/DDBJ whole genome shotgun (WGS) entry which is preliminary data.</text>
</comment>
<proteinExistence type="predicted"/>
<keyword evidence="2" id="KW-0812">Transmembrane</keyword>
<feature type="region of interest" description="Disordered" evidence="1">
    <location>
        <begin position="383"/>
        <end position="410"/>
    </location>
</feature>
<evidence type="ECO:0000313" key="4">
    <source>
        <dbReference type="Proteomes" id="UP001500403"/>
    </source>
</evidence>
<evidence type="ECO:0000313" key="3">
    <source>
        <dbReference type="EMBL" id="GAA2941594.1"/>
    </source>
</evidence>
<dbReference type="InterPro" id="IPR018723">
    <property type="entry name" value="DUF2254_membrane"/>
</dbReference>
<keyword evidence="2" id="KW-0472">Membrane</keyword>
<dbReference type="Proteomes" id="UP001500403">
    <property type="component" value="Unassembled WGS sequence"/>
</dbReference>
<organism evidence="3 4">
    <name type="scientific">Streptomyces enissocaesilis</name>
    <dbReference type="NCBI Taxonomy" id="332589"/>
    <lineage>
        <taxon>Bacteria</taxon>
        <taxon>Bacillati</taxon>
        <taxon>Actinomycetota</taxon>
        <taxon>Actinomycetes</taxon>
        <taxon>Kitasatosporales</taxon>
        <taxon>Streptomycetaceae</taxon>
        <taxon>Streptomyces</taxon>
        <taxon>Streptomyces rochei group</taxon>
    </lineage>
</organism>
<reference evidence="4" key="1">
    <citation type="journal article" date="2019" name="Int. J. Syst. Evol. Microbiol.">
        <title>The Global Catalogue of Microorganisms (GCM) 10K type strain sequencing project: providing services to taxonomists for standard genome sequencing and annotation.</title>
        <authorList>
            <consortium name="The Broad Institute Genomics Platform"/>
            <consortium name="The Broad Institute Genome Sequencing Center for Infectious Disease"/>
            <person name="Wu L."/>
            <person name="Ma J."/>
        </authorList>
    </citation>
    <scope>NUCLEOTIDE SEQUENCE [LARGE SCALE GENOMIC DNA]</scope>
    <source>
        <strain evidence="4">JCM 9088</strain>
    </source>
</reference>
<dbReference type="Pfam" id="PF10011">
    <property type="entry name" value="DUF2254"/>
    <property type="match status" value="1"/>
</dbReference>
<keyword evidence="4" id="KW-1185">Reference proteome</keyword>
<feature type="transmembrane region" description="Helical" evidence="2">
    <location>
        <begin position="37"/>
        <end position="59"/>
    </location>
</feature>
<keyword evidence="2" id="KW-1133">Transmembrane helix</keyword>
<protein>
    <submittedName>
        <fullName evidence="3">DUF2254 domain-containing protein</fullName>
    </submittedName>
</protein>
<gene>
    <name evidence="3" type="ORF">GCM10010446_28500</name>
</gene>
<dbReference type="EMBL" id="BAAAUD010000031">
    <property type="protein sequence ID" value="GAA2941594.1"/>
    <property type="molecule type" value="Genomic_DNA"/>
</dbReference>
<evidence type="ECO:0000256" key="1">
    <source>
        <dbReference type="SAM" id="MobiDB-lite"/>
    </source>
</evidence>